<keyword evidence="8" id="KW-0902">Two-component regulatory system</keyword>
<feature type="transmembrane region" description="Helical" evidence="9">
    <location>
        <begin position="82"/>
        <end position="99"/>
    </location>
</feature>
<keyword evidence="6" id="KW-0418">Kinase</keyword>
<dbReference type="InterPro" id="IPR011712">
    <property type="entry name" value="Sig_transdc_His_kin_sub3_dim/P"/>
</dbReference>
<dbReference type="Pfam" id="PF07730">
    <property type="entry name" value="HisKA_3"/>
    <property type="match status" value="1"/>
</dbReference>
<dbReference type="AlphaFoldDB" id="A0A6L9XTU1"/>
<feature type="domain" description="Histidine kinase/HSP90-like ATPase" evidence="10">
    <location>
        <begin position="320"/>
        <end position="412"/>
    </location>
</feature>
<comment type="caution">
    <text evidence="12">The sequence shown here is derived from an EMBL/GenBank/DDBJ whole genome shotgun (WGS) entry which is preliminary data.</text>
</comment>
<dbReference type="Pfam" id="PF02518">
    <property type="entry name" value="HATPase_c"/>
    <property type="match status" value="1"/>
</dbReference>
<dbReference type="PANTHER" id="PTHR24421:SF10">
    <property type="entry name" value="NITRATE_NITRITE SENSOR PROTEIN NARQ"/>
    <property type="match status" value="1"/>
</dbReference>
<reference evidence="12 13" key="1">
    <citation type="journal article" date="2014" name="J. Microbiol.">
        <title>Diaminobutyricibacter tongyongensis gen. nov., sp. nov. and Homoserinibacter gongjuensis gen. nov., sp. nov. belong to the family Microbacteriaceae.</title>
        <authorList>
            <person name="Kim S.J."/>
            <person name="Ahn J.H."/>
            <person name="Weon H.Y."/>
            <person name="Hamada M."/>
            <person name="Suzuki K."/>
            <person name="Kwon S.W."/>
        </authorList>
    </citation>
    <scope>NUCLEOTIDE SEQUENCE [LARGE SCALE GENOMIC DNA]</scope>
    <source>
        <strain evidence="12 13">NBRC 108724</strain>
    </source>
</reference>
<evidence type="ECO:0000259" key="11">
    <source>
        <dbReference type="Pfam" id="PF07730"/>
    </source>
</evidence>
<dbReference type="Proteomes" id="UP000474967">
    <property type="component" value="Unassembled WGS sequence"/>
</dbReference>
<keyword evidence="9" id="KW-0812">Transmembrane</keyword>
<dbReference type="GO" id="GO:0016020">
    <property type="term" value="C:membrane"/>
    <property type="evidence" value="ECO:0007669"/>
    <property type="project" value="InterPro"/>
</dbReference>
<evidence type="ECO:0000256" key="3">
    <source>
        <dbReference type="ARBA" id="ARBA00022553"/>
    </source>
</evidence>
<dbReference type="GO" id="GO:0046983">
    <property type="term" value="F:protein dimerization activity"/>
    <property type="evidence" value="ECO:0007669"/>
    <property type="project" value="InterPro"/>
</dbReference>
<feature type="transmembrane region" description="Helical" evidence="9">
    <location>
        <begin position="154"/>
        <end position="181"/>
    </location>
</feature>
<keyword evidence="3" id="KW-0597">Phosphoprotein</keyword>
<dbReference type="CDD" id="cd16917">
    <property type="entry name" value="HATPase_UhpB-NarQ-NarX-like"/>
    <property type="match status" value="1"/>
</dbReference>
<accession>A0A6L9XTU1</accession>
<evidence type="ECO:0000259" key="10">
    <source>
        <dbReference type="Pfam" id="PF02518"/>
    </source>
</evidence>
<gene>
    <name evidence="12" type="ORF">G3T36_02475</name>
</gene>
<protein>
    <recommendedName>
        <fullName evidence="2">histidine kinase</fullName>
        <ecNumber evidence="2">2.7.13.3</ecNumber>
    </recommendedName>
</protein>
<feature type="transmembrane region" description="Helical" evidence="9">
    <location>
        <begin position="12"/>
        <end position="27"/>
    </location>
</feature>
<evidence type="ECO:0000256" key="7">
    <source>
        <dbReference type="ARBA" id="ARBA00022840"/>
    </source>
</evidence>
<dbReference type="Gene3D" id="1.20.5.1930">
    <property type="match status" value="1"/>
</dbReference>
<dbReference type="InterPro" id="IPR003594">
    <property type="entry name" value="HATPase_dom"/>
</dbReference>
<dbReference type="InterPro" id="IPR050482">
    <property type="entry name" value="Sensor_HK_TwoCompSys"/>
</dbReference>
<evidence type="ECO:0000313" key="13">
    <source>
        <dbReference type="Proteomes" id="UP000474967"/>
    </source>
</evidence>
<dbReference type="Gene3D" id="3.30.565.10">
    <property type="entry name" value="Histidine kinase-like ATPase, C-terminal domain"/>
    <property type="match status" value="1"/>
</dbReference>
<name>A0A6L9XTU1_9MICO</name>
<evidence type="ECO:0000256" key="5">
    <source>
        <dbReference type="ARBA" id="ARBA00022741"/>
    </source>
</evidence>
<dbReference type="SUPFAM" id="SSF55874">
    <property type="entry name" value="ATPase domain of HSP90 chaperone/DNA topoisomerase II/histidine kinase"/>
    <property type="match status" value="1"/>
</dbReference>
<dbReference type="InterPro" id="IPR036890">
    <property type="entry name" value="HATPase_C_sf"/>
</dbReference>
<proteinExistence type="predicted"/>
<dbReference type="GO" id="GO:0005524">
    <property type="term" value="F:ATP binding"/>
    <property type="evidence" value="ECO:0007669"/>
    <property type="project" value="UniProtKB-KW"/>
</dbReference>
<keyword evidence="9" id="KW-0472">Membrane</keyword>
<evidence type="ECO:0000256" key="8">
    <source>
        <dbReference type="ARBA" id="ARBA00023012"/>
    </source>
</evidence>
<dbReference type="EMBL" id="JAAGWY010000001">
    <property type="protein sequence ID" value="NEN04726.1"/>
    <property type="molecule type" value="Genomic_DNA"/>
</dbReference>
<dbReference type="PANTHER" id="PTHR24421">
    <property type="entry name" value="NITRATE/NITRITE SENSOR PROTEIN NARX-RELATED"/>
    <property type="match status" value="1"/>
</dbReference>
<keyword evidence="7" id="KW-0067">ATP-binding</keyword>
<organism evidence="12 13">
    <name type="scientific">Leifsonia tongyongensis</name>
    <dbReference type="NCBI Taxonomy" id="1268043"/>
    <lineage>
        <taxon>Bacteria</taxon>
        <taxon>Bacillati</taxon>
        <taxon>Actinomycetota</taxon>
        <taxon>Actinomycetes</taxon>
        <taxon>Micrococcales</taxon>
        <taxon>Microbacteriaceae</taxon>
        <taxon>Leifsonia</taxon>
    </lineage>
</organism>
<feature type="transmembrane region" description="Helical" evidence="9">
    <location>
        <begin position="106"/>
        <end position="124"/>
    </location>
</feature>
<evidence type="ECO:0000256" key="2">
    <source>
        <dbReference type="ARBA" id="ARBA00012438"/>
    </source>
</evidence>
<keyword evidence="13" id="KW-1185">Reference proteome</keyword>
<evidence type="ECO:0000256" key="6">
    <source>
        <dbReference type="ARBA" id="ARBA00022777"/>
    </source>
</evidence>
<evidence type="ECO:0000313" key="12">
    <source>
        <dbReference type="EMBL" id="NEN04726.1"/>
    </source>
</evidence>
<dbReference type="EC" id="2.7.13.3" evidence="2"/>
<sequence>MNTLARHGRTWLAPAVAIVYFVLWVVGEWSRSGLSANATVFALFALAIGLSTWMPTLSLGLIVAVPALQAAGLAVAPSNTTWATYVAAAIVAFFVGLRGQKVTRYLALPAGAAASVLMALAFVAPLSPNPLDRGAGASLVAPLSPHPLEHDAGAFLGSLAILVALAAFGVFAAAWAVGIALRGFFSRRLLSVELRESESRYEQADLELRLAQDRARIARDVHDALAHSLAIIVSQAQGAVALASVRPAAVTESVQAIPDVSREALLDVRGLVERIQNDDEAVEPRETIADLAGLVSHMRTVGMDAVLEVEGSGRLSPSHELAVYRIVQESLTNALKYGGPGVAVKVTLTWEDHDVKVTVSSVSRTLGNPAAVAMGAGVGIHGMKERARLAGGWLTTERSADDEFVVTASIPAQALASAATAGSEQ</sequence>
<evidence type="ECO:0000256" key="4">
    <source>
        <dbReference type="ARBA" id="ARBA00022679"/>
    </source>
</evidence>
<keyword evidence="9" id="KW-1133">Transmembrane helix</keyword>
<dbReference type="GO" id="GO:0000155">
    <property type="term" value="F:phosphorelay sensor kinase activity"/>
    <property type="evidence" value="ECO:0007669"/>
    <property type="project" value="InterPro"/>
</dbReference>
<evidence type="ECO:0000256" key="9">
    <source>
        <dbReference type="SAM" id="Phobius"/>
    </source>
</evidence>
<keyword evidence="4" id="KW-0808">Transferase</keyword>
<evidence type="ECO:0000256" key="1">
    <source>
        <dbReference type="ARBA" id="ARBA00000085"/>
    </source>
</evidence>
<comment type="catalytic activity">
    <reaction evidence="1">
        <text>ATP + protein L-histidine = ADP + protein N-phospho-L-histidine.</text>
        <dbReference type="EC" id="2.7.13.3"/>
    </reaction>
</comment>
<feature type="domain" description="Signal transduction histidine kinase subgroup 3 dimerisation and phosphoacceptor" evidence="11">
    <location>
        <begin position="214"/>
        <end position="278"/>
    </location>
</feature>
<dbReference type="RefSeq" id="WP_163287826.1">
    <property type="nucleotide sequence ID" value="NZ_JAAGWY010000001.1"/>
</dbReference>
<keyword evidence="5" id="KW-0547">Nucleotide-binding</keyword>